<keyword evidence="2 7" id="KW-0808">Transferase</keyword>
<feature type="active site" description="Proton acceptor" evidence="4">
    <location>
        <position position="315"/>
    </location>
</feature>
<dbReference type="PANTHER" id="PTHR43712">
    <property type="entry name" value="PUTATIVE (AFU_ORTHOLOGUE AFUA_4G14580)-RELATED"/>
    <property type="match status" value="1"/>
</dbReference>
<dbReference type="InterPro" id="IPR001077">
    <property type="entry name" value="COMT_C"/>
</dbReference>
<evidence type="ECO:0000259" key="5">
    <source>
        <dbReference type="Pfam" id="PF00891"/>
    </source>
</evidence>
<dbReference type="PROSITE" id="PS51683">
    <property type="entry name" value="SAM_OMT_II"/>
    <property type="match status" value="1"/>
</dbReference>
<keyword evidence="3" id="KW-0949">S-adenosyl-L-methionine</keyword>
<dbReference type="PANTHER" id="PTHR43712:SF2">
    <property type="entry name" value="O-METHYLTRANSFERASE CICE"/>
    <property type="match status" value="1"/>
</dbReference>
<dbReference type="GO" id="GO:0032259">
    <property type="term" value="P:methylation"/>
    <property type="evidence" value="ECO:0007669"/>
    <property type="project" value="UniProtKB-KW"/>
</dbReference>
<evidence type="ECO:0000259" key="6">
    <source>
        <dbReference type="Pfam" id="PF08100"/>
    </source>
</evidence>
<dbReference type="InterPro" id="IPR036390">
    <property type="entry name" value="WH_DNA-bd_sf"/>
</dbReference>
<name>A0A6A5W9Z6_9PLEO</name>
<keyword evidence="1 7" id="KW-0489">Methyltransferase</keyword>
<dbReference type="Gene3D" id="3.40.50.150">
    <property type="entry name" value="Vaccinia Virus protein VP39"/>
    <property type="match status" value="1"/>
</dbReference>
<evidence type="ECO:0000256" key="1">
    <source>
        <dbReference type="ARBA" id="ARBA00022603"/>
    </source>
</evidence>
<dbReference type="InterPro" id="IPR029063">
    <property type="entry name" value="SAM-dependent_MTases_sf"/>
</dbReference>
<sequence>MEFILSNLIATLQTTTHHLKTTAAPILKSTLHDPDSLPNPEIWDLTLTALDALSNLRLLLEPGHLILADHFLGYTDTKCLVAAVDLRIPDALSSGPKTLPELASHVGANPLRLRQILLTLVNNGIFEYDREKYEYENNRVSILLLEGHWTQWKSWVNVYGNEFYDMARGIPEAVKEGVARTPAQINYDTDDSMFKYFADRNWLGKVQEAMSGGAIAQATGILQDYPWEEIVDMAILDVGGGVGGLVASLLRRFETMTGGILDRKDVIDVAKLNFHTEGGQYADVGGRVPGTSLVAGDFFEHVPKSEVYVMKWCLHNWNDEKASVILKNIRRSIQKGPKSRLIILESVLKDGHVGRISRYADLNMFVAIGGKEREAEEWEKLATETGWNLSRIYPLRNAWPSAIEFIPN</sequence>
<evidence type="ECO:0000256" key="2">
    <source>
        <dbReference type="ARBA" id="ARBA00022679"/>
    </source>
</evidence>
<evidence type="ECO:0000313" key="8">
    <source>
        <dbReference type="Proteomes" id="UP000799779"/>
    </source>
</evidence>
<organism evidence="7 8">
    <name type="scientific">Amniculicola lignicola CBS 123094</name>
    <dbReference type="NCBI Taxonomy" id="1392246"/>
    <lineage>
        <taxon>Eukaryota</taxon>
        <taxon>Fungi</taxon>
        <taxon>Dikarya</taxon>
        <taxon>Ascomycota</taxon>
        <taxon>Pezizomycotina</taxon>
        <taxon>Dothideomycetes</taxon>
        <taxon>Pleosporomycetidae</taxon>
        <taxon>Pleosporales</taxon>
        <taxon>Amniculicolaceae</taxon>
        <taxon>Amniculicola</taxon>
    </lineage>
</organism>
<dbReference type="Pfam" id="PF00891">
    <property type="entry name" value="Methyltransf_2"/>
    <property type="match status" value="1"/>
</dbReference>
<dbReference type="AlphaFoldDB" id="A0A6A5W9Z6"/>
<feature type="domain" description="O-methyltransferase C-terminal" evidence="5">
    <location>
        <begin position="204"/>
        <end position="387"/>
    </location>
</feature>
<dbReference type="Proteomes" id="UP000799779">
    <property type="component" value="Unassembled WGS sequence"/>
</dbReference>
<protein>
    <submittedName>
        <fullName evidence="7">S-adenosyl-L-methionine-dependent methyltransferase</fullName>
    </submittedName>
</protein>
<feature type="domain" description="O-methyltransferase dimerisation" evidence="6">
    <location>
        <begin position="69"/>
        <end position="146"/>
    </location>
</feature>
<evidence type="ECO:0000256" key="4">
    <source>
        <dbReference type="PIRSR" id="PIRSR005739-1"/>
    </source>
</evidence>
<feature type="non-terminal residue" evidence="7">
    <location>
        <position position="408"/>
    </location>
</feature>
<proteinExistence type="predicted"/>
<dbReference type="SUPFAM" id="SSF53335">
    <property type="entry name" value="S-adenosyl-L-methionine-dependent methyltransferases"/>
    <property type="match status" value="1"/>
</dbReference>
<dbReference type="PIRSF" id="PIRSF005739">
    <property type="entry name" value="O-mtase"/>
    <property type="match status" value="1"/>
</dbReference>
<accession>A0A6A5W9Z6</accession>
<dbReference type="OrthoDB" id="1606438at2759"/>
<keyword evidence="8" id="KW-1185">Reference proteome</keyword>
<dbReference type="Gene3D" id="1.10.10.10">
    <property type="entry name" value="Winged helix-like DNA-binding domain superfamily/Winged helix DNA-binding domain"/>
    <property type="match status" value="1"/>
</dbReference>
<dbReference type="InterPro" id="IPR016461">
    <property type="entry name" value="COMT-like"/>
</dbReference>
<gene>
    <name evidence="7" type="ORF">P154DRAFT_604166</name>
</gene>
<dbReference type="SUPFAM" id="SSF46785">
    <property type="entry name" value="Winged helix' DNA-binding domain"/>
    <property type="match status" value="1"/>
</dbReference>
<evidence type="ECO:0000313" key="7">
    <source>
        <dbReference type="EMBL" id="KAF1998237.1"/>
    </source>
</evidence>
<dbReference type="Pfam" id="PF08100">
    <property type="entry name" value="Dimerisation"/>
    <property type="match status" value="1"/>
</dbReference>
<reference evidence="7" key="1">
    <citation type="journal article" date="2020" name="Stud. Mycol.">
        <title>101 Dothideomycetes genomes: a test case for predicting lifestyles and emergence of pathogens.</title>
        <authorList>
            <person name="Haridas S."/>
            <person name="Albert R."/>
            <person name="Binder M."/>
            <person name="Bloem J."/>
            <person name="Labutti K."/>
            <person name="Salamov A."/>
            <person name="Andreopoulos B."/>
            <person name="Baker S."/>
            <person name="Barry K."/>
            <person name="Bills G."/>
            <person name="Bluhm B."/>
            <person name="Cannon C."/>
            <person name="Castanera R."/>
            <person name="Culley D."/>
            <person name="Daum C."/>
            <person name="Ezra D."/>
            <person name="Gonzalez J."/>
            <person name="Henrissat B."/>
            <person name="Kuo A."/>
            <person name="Liang C."/>
            <person name="Lipzen A."/>
            <person name="Lutzoni F."/>
            <person name="Magnuson J."/>
            <person name="Mondo S."/>
            <person name="Nolan M."/>
            <person name="Ohm R."/>
            <person name="Pangilinan J."/>
            <person name="Park H.-J."/>
            <person name="Ramirez L."/>
            <person name="Alfaro M."/>
            <person name="Sun H."/>
            <person name="Tritt A."/>
            <person name="Yoshinaga Y."/>
            <person name="Zwiers L.-H."/>
            <person name="Turgeon B."/>
            <person name="Goodwin S."/>
            <person name="Spatafora J."/>
            <person name="Crous P."/>
            <person name="Grigoriev I."/>
        </authorList>
    </citation>
    <scope>NUCLEOTIDE SEQUENCE</scope>
    <source>
        <strain evidence="7">CBS 123094</strain>
    </source>
</reference>
<dbReference type="GO" id="GO:0008171">
    <property type="term" value="F:O-methyltransferase activity"/>
    <property type="evidence" value="ECO:0007669"/>
    <property type="project" value="InterPro"/>
</dbReference>
<evidence type="ECO:0000256" key="3">
    <source>
        <dbReference type="ARBA" id="ARBA00022691"/>
    </source>
</evidence>
<dbReference type="InterPro" id="IPR036388">
    <property type="entry name" value="WH-like_DNA-bd_sf"/>
</dbReference>
<dbReference type="EMBL" id="ML977605">
    <property type="protein sequence ID" value="KAF1998237.1"/>
    <property type="molecule type" value="Genomic_DNA"/>
</dbReference>
<dbReference type="GO" id="GO:0046983">
    <property type="term" value="F:protein dimerization activity"/>
    <property type="evidence" value="ECO:0007669"/>
    <property type="project" value="InterPro"/>
</dbReference>
<dbReference type="InterPro" id="IPR012967">
    <property type="entry name" value="COMT_dimerisation"/>
</dbReference>